<evidence type="ECO:0000313" key="1">
    <source>
        <dbReference type="EMBL" id="MPN06343.1"/>
    </source>
</evidence>
<dbReference type="AlphaFoldDB" id="A0A645F109"/>
<reference evidence="1" key="1">
    <citation type="submission" date="2019-08" db="EMBL/GenBank/DDBJ databases">
        <authorList>
            <person name="Kucharzyk K."/>
            <person name="Murdoch R.W."/>
            <person name="Higgins S."/>
            <person name="Loffler F."/>
        </authorList>
    </citation>
    <scope>NUCLEOTIDE SEQUENCE</scope>
</reference>
<proteinExistence type="predicted"/>
<name>A0A645F109_9ZZZZ</name>
<accession>A0A645F109</accession>
<organism evidence="1">
    <name type="scientific">bioreactor metagenome</name>
    <dbReference type="NCBI Taxonomy" id="1076179"/>
    <lineage>
        <taxon>unclassified sequences</taxon>
        <taxon>metagenomes</taxon>
        <taxon>ecological metagenomes</taxon>
    </lineage>
</organism>
<comment type="caution">
    <text evidence="1">The sequence shown here is derived from an EMBL/GenBank/DDBJ whole genome shotgun (WGS) entry which is preliminary data.</text>
</comment>
<sequence length="76" mass="8307">MNNTFFISGGKSFSFTSHTEKMSFVVKYGVAFRSNEKGAVKIRGIFAGYITTCNGQIELGSPLLKCCNGHSRDAFT</sequence>
<dbReference type="EMBL" id="VSSQ01052247">
    <property type="protein sequence ID" value="MPN06343.1"/>
    <property type="molecule type" value="Genomic_DNA"/>
</dbReference>
<gene>
    <name evidence="1" type="ORF">SDC9_153599</name>
</gene>
<protein>
    <submittedName>
        <fullName evidence="1">Uncharacterized protein</fullName>
    </submittedName>
</protein>